<dbReference type="Proteomes" id="UP000694886">
    <property type="component" value="Chromosome 5"/>
</dbReference>
<dbReference type="KEGG" id="tcc:18600525"/>
<dbReference type="GO" id="GO:0005524">
    <property type="term" value="F:ATP binding"/>
    <property type="evidence" value="ECO:0007669"/>
    <property type="project" value="UniProtKB-KW"/>
</dbReference>
<reference evidence="11" key="2">
    <citation type="submission" date="2025-08" db="UniProtKB">
        <authorList>
            <consortium name="RefSeq"/>
        </authorList>
    </citation>
    <scope>IDENTIFICATION</scope>
</reference>
<evidence type="ECO:0000256" key="4">
    <source>
        <dbReference type="ARBA" id="ARBA00022741"/>
    </source>
</evidence>
<evidence type="ECO:0000256" key="1">
    <source>
        <dbReference type="ARBA" id="ARBA00008894"/>
    </source>
</evidence>
<dbReference type="PROSITE" id="PS00678">
    <property type="entry name" value="WD_REPEATS_1"/>
    <property type="match status" value="1"/>
</dbReference>
<dbReference type="Gene3D" id="3.40.50.300">
    <property type="entry name" value="P-loop containing nucleotide triphosphate hydrolases"/>
    <property type="match status" value="1"/>
</dbReference>
<reference evidence="10" key="1">
    <citation type="journal article" date="1997" name="Nucleic Acids Res.">
        <title>tRNAscan-SE: a program for improved detection of transfer RNA genes in genomic sequence.</title>
        <authorList>
            <person name="Lowe T.M."/>
            <person name="Eddy S.R."/>
        </authorList>
    </citation>
    <scope>NUCLEOTIDE SEQUENCE [LARGE SCALE GENOMIC DNA]</scope>
    <source>
        <strain evidence="10">r\B97-61/B2</strain>
    </source>
</reference>
<evidence type="ECO:0000256" key="8">
    <source>
        <dbReference type="SAM" id="Coils"/>
    </source>
</evidence>
<dbReference type="Gramene" id="Tc05v2_t026450.1">
    <property type="protein sequence ID" value="Tc05v2_p026450.1"/>
    <property type="gene ID" value="Tc05v2_g026450"/>
</dbReference>
<dbReference type="SMART" id="SM00382">
    <property type="entry name" value="AAA"/>
    <property type="match status" value="1"/>
</dbReference>
<evidence type="ECO:0000313" key="11">
    <source>
        <dbReference type="RefSeq" id="XP_017976591.1"/>
    </source>
</evidence>
<evidence type="ECO:0000256" key="6">
    <source>
        <dbReference type="ARBA" id="ARBA00022840"/>
    </source>
</evidence>
<dbReference type="SUPFAM" id="SSF52058">
    <property type="entry name" value="L domain-like"/>
    <property type="match status" value="1"/>
</dbReference>
<dbReference type="Gene3D" id="2.130.10.10">
    <property type="entry name" value="YVTN repeat-like/Quinoprotein amine dehydrogenase"/>
    <property type="match status" value="1"/>
</dbReference>
<dbReference type="InterPro" id="IPR055414">
    <property type="entry name" value="LRR_R13L4/SHOC2-like"/>
</dbReference>
<evidence type="ECO:0000256" key="7">
    <source>
        <dbReference type="PROSITE-ProRule" id="PRU00221"/>
    </source>
</evidence>
<keyword evidence="2 7" id="KW-0853">WD repeat</keyword>
<dbReference type="PROSITE" id="PS50082">
    <property type="entry name" value="WD_REPEATS_2"/>
    <property type="match status" value="2"/>
</dbReference>
<dbReference type="SMART" id="SM00320">
    <property type="entry name" value="WD40"/>
    <property type="match status" value="5"/>
</dbReference>
<accession>A0AB32WEX2</accession>
<gene>
    <name evidence="11" type="primary">LOC18600525</name>
</gene>
<dbReference type="RefSeq" id="XP_017976591.1">
    <property type="nucleotide sequence ID" value="XM_018121102.1"/>
</dbReference>
<dbReference type="Pfam" id="PF00400">
    <property type="entry name" value="WD40"/>
    <property type="match status" value="3"/>
</dbReference>
<evidence type="ECO:0000256" key="3">
    <source>
        <dbReference type="ARBA" id="ARBA00022737"/>
    </source>
</evidence>
<dbReference type="Pfam" id="PF23598">
    <property type="entry name" value="LRR_14"/>
    <property type="match status" value="1"/>
</dbReference>
<feature type="repeat" description="WD" evidence="7">
    <location>
        <begin position="1363"/>
        <end position="1406"/>
    </location>
</feature>
<dbReference type="Pfam" id="PF23247">
    <property type="entry name" value="LRR_RPS2"/>
    <property type="match status" value="2"/>
</dbReference>
<organism evidence="10 11">
    <name type="scientific">Theobroma cacao</name>
    <name type="common">Cacao</name>
    <name type="synonym">Cocoa</name>
    <dbReference type="NCBI Taxonomy" id="3641"/>
    <lineage>
        <taxon>Eukaryota</taxon>
        <taxon>Viridiplantae</taxon>
        <taxon>Streptophyta</taxon>
        <taxon>Embryophyta</taxon>
        <taxon>Tracheophyta</taxon>
        <taxon>Spermatophyta</taxon>
        <taxon>Magnoliopsida</taxon>
        <taxon>eudicotyledons</taxon>
        <taxon>Gunneridae</taxon>
        <taxon>Pentapetalae</taxon>
        <taxon>rosids</taxon>
        <taxon>malvids</taxon>
        <taxon>Malvales</taxon>
        <taxon>Malvaceae</taxon>
        <taxon>Byttnerioideae</taxon>
        <taxon>Theobroma</taxon>
    </lineage>
</organism>
<keyword evidence="3" id="KW-0677">Repeat</keyword>
<keyword evidence="8" id="KW-0175">Coiled coil</keyword>
<dbReference type="GeneID" id="18600525"/>
<evidence type="ECO:0000256" key="2">
    <source>
        <dbReference type="ARBA" id="ARBA00022574"/>
    </source>
</evidence>
<keyword evidence="5" id="KW-0611">Plant defense</keyword>
<feature type="repeat" description="WD" evidence="7">
    <location>
        <begin position="1263"/>
        <end position="1305"/>
    </location>
</feature>
<feature type="domain" description="AAA+ ATPase" evidence="9">
    <location>
        <begin position="177"/>
        <end position="332"/>
    </location>
</feature>
<dbReference type="Gene3D" id="1.10.8.430">
    <property type="entry name" value="Helical domain of apoptotic protease-activating factors"/>
    <property type="match status" value="1"/>
</dbReference>
<evidence type="ECO:0000313" key="10">
    <source>
        <dbReference type="Proteomes" id="UP000694886"/>
    </source>
</evidence>
<dbReference type="InterPro" id="IPR036322">
    <property type="entry name" value="WD40_repeat_dom_sf"/>
</dbReference>
<dbReference type="InterPro" id="IPR042197">
    <property type="entry name" value="Apaf_helical"/>
</dbReference>
<keyword evidence="4" id="KW-0547">Nucleotide-binding</keyword>
<sequence>MDPVITGAAANVSSEVAKGIFQEIKRHMRYVIISKQNVDKFEEKLKSLIAKRTSVQQEVDVADRNGEKIKADVEHWCNTVDKVINEEEKKVKDLEDKAKNKCFFGLCPNIKSRYQLSKKAEKGAVVVDNLIQECQFNGVGCLDVPKAIVDTSPNGFETFKSREKVFNDIMEAMKDATISMIGVYGMPGVGKTSLVKEVARQVQEARLFDSVVTVTVAQTPDIQKIQENISELLGLRLEDKSTDVRARRLHERLKKEKTVLIVLDDLWKRLDFKEVGIPFGNQHKGCKILLTSRDQNVLSNEMDVEKRFAIDDLDDEEAWDLFRKMVGTDSVENAELRPTAIEVAKKCARLPLAIVTVARALRNKSLFAWKDALRQLQKPSSSNFTGKFAAIYLAIELSYNHLENELKQAFLLCSLVRRDASTDDFLRYAIGLGLIKGDDTVEEARNKLLTMVSDLKASCLLVDSNTYDLYFDMHDLVYDVAMSIAFKDNHAFALKEVYKDWPHEETTKKCNKIYLRFPNIRELPEELNCPQLVFFHMFIYGYKKVPPNFFKETTNLKVLHLNGMQFSSSPSSIRLLTSLCALCLHQCKLGDIAIIGELNNLKILSFSRSDIKILPKEIGRLVKLSLLDLSYCTELKIISPGVLSNLSKLEELYMDGTLIQWEDGRDANHRSNASLAELKNLSHLTTLEVHITDVEATSGGLFFEGLQKLERYKIFIGNEWNWLLTYEDEYKYSRNVRLQSSTFIDHLDHGIKMLLKKSVSYSFYQTEDDSVAKYPINDNDATNRADFSQLQLGSPQDDDSPKDISFCFEDKNVSTSMPQPELPLSSEKKKMRAKTSGLVSVFLSEKLFVKYNNNQSSVLEKERDRETFTGGGCTLTSLMWFPCLENLQLSSTNVEKIWHNASCNLENLTTLTVWGCGYLKQFLSFSMARRLVHLIYLEIIECQCLREIISTEDVEEESKTIEFPSLESLWIRDCPELKGFIYKSTTEGSQHFSSQALFNDKVAFPSLEEIFISNLRSIKMICQNQLSANSFHKLQRVEVKECPDLLTIFPSNTLRAFQGLQTLVVERCDLLEEVFEIERSNMEETRAATTQLKELLLEDLPNLKYIWKNDPQGIFTFENLQVLSVGWCLNLKNVFPASVAKVLQQLSYVDIHDCGLEEIVSKEEGLETAATFEFDQLSFFRLFNLPELKCFYPEVHTTKWPMLKVFQAFRCGNMKIVGTERFNIIETPNFNGQLESLLIHPQFFSTKKQPWSLDDLPTTVALTMHQGSTVTSMDFHPSNHTLLLVGSANGEITLWELGMRAKLVTRPFKIWEMSTCSMTFQALMVNDAPISVSRVTWSPDGSLVGVCLLDRLLTFWFAYRLEIDAHIGGVNDLAFAHPFEELRIITCGDDKRIKVWDVMTGQKLFKFRDHDAPVYSICPMDSEQFISTYVDGEVILWRYDMRFTSANFTPGHGCSTTIYNADGNRLFSCGTSKDGQSFLVEYSGILLKGNFVGFTKKSAGVVSFDMAQNQFFAAGEDSQIKFWHMDHRYPLSFTDAEGGLPSRPRVRFNKEGNLLAVTTADNGFKILANAVGLKSLGPNEASSSSA</sequence>
<dbReference type="InterPro" id="IPR003593">
    <property type="entry name" value="AAA+_ATPase"/>
</dbReference>
<dbReference type="GO" id="GO:0006952">
    <property type="term" value="P:defense response"/>
    <property type="evidence" value="ECO:0007669"/>
    <property type="project" value="UniProtKB-KW"/>
</dbReference>
<evidence type="ECO:0000256" key="5">
    <source>
        <dbReference type="ARBA" id="ARBA00022821"/>
    </source>
</evidence>
<dbReference type="InterPro" id="IPR015943">
    <property type="entry name" value="WD40/YVTN_repeat-like_dom_sf"/>
</dbReference>
<dbReference type="GO" id="GO:0043531">
    <property type="term" value="F:ADP binding"/>
    <property type="evidence" value="ECO:0007669"/>
    <property type="project" value="InterPro"/>
</dbReference>
<comment type="similarity">
    <text evidence="1">Belongs to the disease resistance NB-LRR family.</text>
</comment>
<evidence type="ECO:0000259" key="9">
    <source>
        <dbReference type="SMART" id="SM00382"/>
    </source>
</evidence>
<protein>
    <submittedName>
        <fullName evidence="11">Uncharacterized protein LOC18600525</fullName>
    </submittedName>
</protein>
<dbReference type="InterPro" id="IPR057135">
    <property type="entry name" value="At4g27190-like_LRR"/>
</dbReference>
<dbReference type="InterPro" id="IPR050905">
    <property type="entry name" value="Plant_NBS-LRR"/>
</dbReference>
<dbReference type="SUPFAM" id="SSF50978">
    <property type="entry name" value="WD40 repeat-like"/>
    <property type="match status" value="1"/>
</dbReference>
<dbReference type="InterPro" id="IPR002182">
    <property type="entry name" value="NB-ARC"/>
</dbReference>
<dbReference type="Gene3D" id="3.80.10.10">
    <property type="entry name" value="Ribonuclease Inhibitor"/>
    <property type="match status" value="3"/>
</dbReference>
<feature type="coiled-coil region" evidence="8">
    <location>
        <begin position="38"/>
        <end position="97"/>
    </location>
</feature>
<dbReference type="Pfam" id="PF00931">
    <property type="entry name" value="NB-ARC"/>
    <property type="match status" value="1"/>
</dbReference>
<dbReference type="PANTHER" id="PTHR33463:SF192">
    <property type="entry name" value="DISEASE RESISTANCE PROTEIN RPS2-LIKE"/>
    <property type="match status" value="1"/>
</dbReference>
<dbReference type="PANTHER" id="PTHR33463">
    <property type="entry name" value="NB-ARC DOMAIN-CONTAINING PROTEIN-RELATED"/>
    <property type="match status" value="1"/>
</dbReference>
<keyword evidence="6" id="KW-0067">ATP-binding</keyword>
<dbReference type="SUPFAM" id="SSF52540">
    <property type="entry name" value="P-loop containing nucleoside triphosphate hydrolases"/>
    <property type="match status" value="1"/>
</dbReference>
<dbReference type="InterPro" id="IPR027417">
    <property type="entry name" value="P-loop_NTPase"/>
</dbReference>
<dbReference type="InterPro" id="IPR032675">
    <property type="entry name" value="LRR_dom_sf"/>
</dbReference>
<dbReference type="PRINTS" id="PR00364">
    <property type="entry name" value="DISEASERSIST"/>
</dbReference>
<dbReference type="CDD" id="cd00009">
    <property type="entry name" value="AAA"/>
    <property type="match status" value="1"/>
</dbReference>
<dbReference type="InterPro" id="IPR019775">
    <property type="entry name" value="WD40_repeat_CS"/>
</dbReference>
<name>A0AB32WEX2_THECC</name>
<dbReference type="InterPro" id="IPR001680">
    <property type="entry name" value="WD40_rpt"/>
</dbReference>
<dbReference type="FunFam" id="3.40.50.300:FF:001091">
    <property type="entry name" value="Probable disease resistance protein At1g61300"/>
    <property type="match status" value="1"/>
</dbReference>
<proteinExistence type="inferred from homology"/>